<feature type="compositionally biased region" description="Polar residues" evidence="4">
    <location>
        <begin position="1"/>
        <end position="13"/>
    </location>
</feature>
<sequence length="847" mass="92990">MDHKGINTQTSPSFDEPPPPYEAVPRDLSEAQGIRIKDDGRIAVDASSRLCRSLSRLLPRAPRQSLPPPPSYTEVVPSFKFRLNIVIQIVGSRGDVQPFVALGTELQKFGHRVRIATHNVFEQFILDAGLQFYPIGGDPADLMAYMVKNPGLIPCMDSLREGDVQKKQLMMAEILHGCWRSCLAPDLATGAPFVADAIIANPPSFAHVHCAQALGIPLHLMFTMPWSPTRAFPHPLVNLQNVPEDHDWINRVSYSVVDWLSWQGLGGVINDWRRHELGLEPIPSSEGPFLLSNLKIPYTYCWSPGLVPKPDDWPENFDVCGFFFRDPPDYKPTPELAEFLNAGPPPVYFGFGSIVLENPEETTRVILETIKMTGVRAIISRGWSKLGGQNNANILYLDDCPHEWLFQRVSAVVHHGGAGTTACGLLNGKPTVIVPFFGDQPFWGDMVSAARAGPDPIPHKQLNVQTLAHAVGYCLTPEAVHAAKNIAIKMRQENGVRTAVASFHQNLPQGLIVCDLLPQYPACWKYRKGKKRYHLSKIAAEILVENKIVDLKKLKQYQPSPIHIDNKRWDPVTGISSAGMGWTFDMLKAGSDIVYQPYKAYKQTESNHTLSPETSSANTTSSQLLPPPSPSHPGDNATSIHKARSVSNLSTPSEIERKKKGKAAAMVSASRDASGRLLGKFVSGVMVDVPLAAAEGFRVLPGLYGDKVHDYGQVKDWKSGAVAGAKSFAIGMGESVTDIFYQPYKGARDGGVKGFAGGMFKGTFGVIGKMTHASLGLVAYPGQGIKRSLRAAYYDNTRELVLATLQEEGQDMLQRERLKGLRDAAVIDKFLGKSRQNASDDDDSDYV</sequence>
<dbReference type="InterPro" id="IPR050426">
    <property type="entry name" value="Glycosyltransferase_28"/>
</dbReference>
<keyword evidence="2 7" id="KW-0808">Transferase</keyword>
<dbReference type="Pfam" id="PF03033">
    <property type="entry name" value="Glyco_transf_28"/>
    <property type="match status" value="1"/>
</dbReference>
<dbReference type="GO" id="GO:0016906">
    <property type="term" value="F:sterol 3-beta-glucosyltransferase activity"/>
    <property type="evidence" value="ECO:0007669"/>
    <property type="project" value="UniProtKB-ARBA"/>
</dbReference>
<dbReference type="STRING" id="1448320.A0A319DQ67"/>
<gene>
    <name evidence="7" type="ORF">BO71DRAFT_487262</name>
</gene>
<dbReference type="GO" id="GO:0006629">
    <property type="term" value="P:lipid metabolic process"/>
    <property type="evidence" value="ECO:0007669"/>
    <property type="project" value="UniProtKB-KW"/>
</dbReference>
<proteinExistence type="predicted"/>
<dbReference type="InterPro" id="IPR004276">
    <property type="entry name" value="GlycoTrans_28_N"/>
</dbReference>
<feature type="region of interest" description="Disordered" evidence="4">
    <location>
        <begin position="1"/>
        <end position="29"/>
    </location>
</feature>
<evidence type="ECO:0000256" key="2">
    <source>
        <dbReference type="ARBA" id="ARBA00022679"/>
    </source>
</evidence>
<dbReference type="Gene3D" id="3.40.50.2000">
    <property type="entry name" value="Glycogen Phosphorylase B"/>
    <property type="match status" value="2"/>
</dbReference>
<accession>A0A319DQ67</accession>
<comment type="subcellular location">
    <subcellularLocation>
        <location evidence="1">Endomembrane system</location>
        <topology evidence="1">Peripheral membrane protein</topology>
    </subcellularLocation>
</comment>
<reference evidence="7 8" key="1">
    <citation type="submission" date="2018-02" db="EMBL/GenBank/DDBJ databases">
        <title>The genomes of Aspergillus section Nigri reveals drivers in fungal speciation.</title>
        <authorList>
            <consortium name="DOE Joint Genome Institute"/>
            <person name="Vesth T.C."/>
            <person name="Nybo J."/>
            <person name="Theobald S."/>
            <person name="Brandl J."/>
            <person name="Frisvad J.C."/>
            <person name="Nielsen K.F."/>
            <person name="Lyhne E.K."/>
            <person name="Kogle M.E."/>
            <person name="Kuo A."/>
            <person name="Riley R."/>
            <person name="Clum A."/>
            <person name="Nolan M."/>
            <person name="Lipzen A."/>
            <person name="Salamov A."/>
            <person name="Henrissat B."/>
            <person name="Wiebenga A."/>
            <person name="De vries R.P."/>
            <person name="Grigoriev I.V."/>
            <person name="Mortensen U.H."/>
            <person name="Andersen M.R."/>
            <person name="Baker S.E."/>
        </authorList>
    </citation>
    <scope>NUCLEOTIDE SEQUENCE [LARGE SCALE GENOMIC DNA]</scope>
    <source>
        <strain evidence="7 8">CBS 707.79</strain>
    </source>
</reference>
<dbReference type="CDD" id="cd03784">
    <property type="entry name" value="GT1_Gtf-like"/>
    <property type="match status" value="1"/>
</dbReference>
<dbReference type="EMBL" id="KZ825990">
    <property type="protein sequence ID" value="PYH90248.1"/>
    <property type="molecule type" value="Genomic_DNA"/>
</dbReference>
<evidence type="ECO:0000256" key="1">
    <source>
        <dbReference type="ARBA" id="ARBA00004184"/>
    </source>
</evidence>
<dbReference type="Pfam" id="PF06722">
    <property type="entry name" value="EryCIII-like_C"/>
    <property type="match status" value="1"/>
</dbReference>
<dbReference type="Proteomes" id="UP000247810">
    <property type="component" value="Unassembled WGS sequence"/>
</dbReference>
<dbReference type="OrthoDB" id="5835829at2759"/>
<organism evidence="7 8">
    <name type="scientific">Aspergillus ellipticus CBS 707.79</name>
    <dbReference type="NCBI Taxonomy" id="1448320"/>
    <lineage>
        <taxon>Eukaryota</taxon>
        <taxon>Fungi</taxon>
        <taxon>Dikarya</taxon>
        <taxon>Ascomycota</taxon>
        <taxon>Pezizomycotina</taxon>
        <taxon>Eurotiomycetes</taxon>
        <taxon>Eurotiomycetidae</taxon>
        <taxon>Eurotiales</taxon>
        <taxon>Aspergillaceae</taxon>
        <taxon>Aspergillus</taxon>
        <taxon>Aspergillus subgen. Circumdati</taxon>
    </lineage>
</organism>
<dbReference type="AlphaFoldDB" id="A0A319DQ67"/>
<keyword evidence="3" id="KW-0443">Lipid metabolism</keyword>
<protein>
    <submittedName>
        <fullName evidence="7">UDP-Glycosyltransferase/glycogen phosphorylase</fullName>
    </submittedName>
</protein>
<name>A0A319DQ67_9EURO</name>
<evidence type="ECO:0000256" key="3">
    <source>
        <dbReference type="ARBA" id="ARBA00023098"/>
    </source>
</evidence>
<keyword evidence="8" id="KW-1185">Reference proteome</keyword>
<feature type="region of interest" description="Disordered" evidence="4">
    <location>
        <begin position="606"/>
        <end position="663"/>
    </location>
</feature>
<dbReference type="VEuPathDB" id="FungiDB:BO71DRAFT_487262"/>
<dbReference type="InterPro" id="IPR010610">
    <property type="entry name" value="EryCIII-like_C"/>
</dbReference>
<dbReference type="PANTHER" id="PTHR48050">
    <property type="entry name" value="STEROL 3-BETA-GLUCOSYLTRANSFERASE"/>
    <property type="match status" value="1"/>
</dbReference>
<evidence type="ECO:0000256" key="4">
    <source>
        <dbReference type="SAM" id="MobiDB-lite"/>
    </source>
</evidence>
<feature type="domain" description="Glycosyltransferase family 28 N-terminal" evidence="5">
    <location>
        <begin position="85"/>
        <end position="233"/>
    </location>
</feature>
<dbReference type="SUPFAM" id="SSF53756">
    <property type="entry name" value="UDP-Glycosyltransferase/glycogen phosphorylase"/>
    <property type="match status" value="1"/>
</dbReference>
<dbReference type="FunFam" id="3.40.50.2000:FF:000100">
    <property type="entry name" value="Glycosyltransferase family 1 protein"/>
    <property type="match status" value="1"/>
</dbReference>
<dbReference type="GO" id="GO:0005975">
    <property type="term" value="P:carbohydrate metabolic process"/>
    <property type="evidence" value="ECO:0007669"/>
    <property type="project" value="InterPro"/>
</dbReference>
<dbReference type="GO" id="GO:0012505">
    <property type="term" value="C:endomembrane system"/>
    <property type="evidence" value="ECO:0007669"/>
    <property type="project" value="UniProtKB-SubCell"/>
</dbReference>
<evidence type="ECO:0000259" key="6">
    <source>
        <dbReference type="Pfam" id="PF06722"/>
    </source>
</evidence>
<feature type="domain" description="Erythromycin biosynthesis protein CIII-like C-terminal" evidence="6">
    <location>
        <begin position="393"/>
        <end position="494"/>
    </location>
</feature>
<feature type="compositionally biased region" description="Polar residues" evidence="4">
    <location>
        <begin position="606"/>
        <end position="620"/>
    </location>
</feature>
<evidence type="ECO:0000313" key="8">
    <source>
        <dbReference type="Proteomes" id="UP000247810"/>
    </source>
</evidence>
<evidence type="ECO:0000259" key="5">
    <source>
        <dbReference type="Pfam" id="PF03033"/>
    </source>
</evidence>
<evidence type="ECO:0000313" key="7">
    <source>
        <dbReference type="EMBL" id="PYH90248.1"/>
    </source>
</evidence>
<dbReference type="FunFam" id="3.40.50.2000:FF:000009">
    <property type="entry name" value="Sterol 3-beta-glucosyltransferase UGT80A2"/>
    <property type="match status" value="1"/>
</dbReference>
<dbReference type="InterPro" id="IPR002213">
    <property type="entry name" value="UDP_glucos_trans"/>
</dbReference>
<dbReference type="PANTHER" id="PTHR48050:SF27">
    <property type="entry name" value="GLUCOSYLTRANSFERASE, PUTATIVE (AFU_ORTHOLOGUE AFUA_7G04880)-RELATED"/>
    <property type="match status" value="1"/>
</dbReference>